<dbReference type="SUPFAM" id="SSF48371">
    <property type="entry name" value="ARM repeat"/>
    <property type="match status" value="1"/>
</dbReference>
<keyword evidence="4" id="KW-0653">Protein transport</keyword>
<dbReference type="InterPro" id="IPR016024">
    <property type="entry name" value="ARM-type_fold"/>
</dbReference>
<dbReference type="GO" id="GO:0005770">
    <property type="term" value="C:late endosome"/>
    <property type="evidence" value="ECO:0007669"/>
    <property type="project" value="TreeGrafter"/>
</dbReference>
<protein>
    <recommendedName>
        <fullName evidence="6">KIB1-4 beta-propeller domain-containing protein</fullName>
    </recommendedName>
</protein>
<dbReference type="Proteomes" id="UP001154282">
    <property type="component" value="Unassembled WGS sequence"/>
</dbReference>
<sequence length="811" mass="91364">MVVRDGESILDLEELALTFWTPPDWIVSSARFLHRHFSAGKIHHGLDPDGVLLAVPGHGDMIGDGVEDEEKWLAAGIAGLQQNAFYMHRALDTNNLRDALKFLAQMLSELRTSKLSPHKYYELYMRAFDELRKLEIFFKEETHRGCSIVELYEIVQHAGNILPRLSKEAPAKDVLKDVMEMCRGIQHPGPAREKERNELRDLVGKNLHVLSQVEGIHLDMYRDTVLPRVLEQIVNCKDEIAQFYLMNCIIQVFLDEYHLQTLEVLLGACPQLQPFVDIKTVLSRLMERLSNYAAQVLPEFWQVEAFSKLNNAIGKVIEAQPDMPIFGAVTLYSSLLTFTLHVHPDRLDYADQVLGSCFKKLEHVGKVEDNKATKQIVALLSAPLEKYNDIVTALKLSNYPRVMGYLDTETSKIMATVEALFELMKGLMKDLEGATEEVNEDDFKEEQNYVAHLIQMLINDDPEEMFKIMCVVRNQIMSGGPKRLPYTIPSFVFSSLKLVRQLQGQDENPFGDEATTPKTIFHLLNQVGFSVLICLKRALRIANGAQQMSNAAWGSTGSVTLFIEILNKGEEVGGDELTMVCLELHIDGEVDFRIDGVEGGVTLRLLLKSSPPSNYHLALVRYRVAPVPPRASALLNWVGNRPFSAFEVYKMDAVRRRWVRAANLSGAAGDEEKRALFLGGGDSVSVPAGGGIAADSVYYTDDGWEQMDEDYLYGGHDIGDCFLLLPVPNQTRTLGNQYQDPIANDEHVILVHNCAGKFKEQRNHISRMLQQYKEEENWSYELCGLLNRLGRIAQGKRLVVMACDGFVAFRA</sequence>
<dbReference type="InterPro" id="IPR005174">
    <property type="entry name" value="KIB1-4_b-propeller"/>
</dbReference>
<evidence type="ECO:0000313" key="7">
    <source>
        <dbReference type="EMBL" id="CAI0461640.1"/>
    </source>
</evidence>
<dbReference type="PANTHER" id="PTHR11099">
    <property type="entry name" value="VACUOLAR SORTING PROTEIN 35"/>
    <property type="match status" value="1"/>
</dbReference>
<dbReference type="Gene3D" id="1.25.40.660">
    <property type="entry name" value="Vacuolar protein sorting-associated protein 35, helical subcomplex Vps35-C"/>
    <property type="match status" value="1"/>
</dbReference>
<evidence type="ECO:0000256" key="3">
    <source>
        <dbReference type="ARBA" id="ARBA00022448"/>
    </source>
</evidence>
<evidence type="ECO:0000313" key="8">
    <source>
        <dbReference type="Proteomes" id="UP001154282"/>
    </source>
</evidence>
<evidence type="ECO:0000256" key="5">
    <source>
        <dbReference type="ARBA" id="ARBA00023136"/>
    </source>
</evidence>
<dbReference type="AlphaFoldDB" id="A0AAV0NTE8"/>
<dbReference type="GO" id="GO:0042147">
    <property type="term" value="P:retrograde transport, endosome to Golgi"/>
    <property type="evidence" value="ECO:0007669"/>
    <property type="project" value="InterPro"/>
</dbReference>
<dbReference type="InterPro" id="IPR005378">
    <property type="entry name" value="Vps35"/>
</dbReference>
<dbReference type="Pfam" id="PF03635">
    <property type="entry name" value="Vps35"/>
    <property type="match status" value="2"/>
</dbReference>
<dbReference type="InterPro" id="IPR042491">
    <property type="entry name" value="Vps35_C"/>
</dbReference>
<keyword evidence="5" id="KW-0472">Membrane</keyword>
<keyword evidence="8" id="KW-1185">Reference proteome</keyword>
<dbReference type="Pfam" id="PF03478">
    <property type="entry name" value="Beta-prop_KIB1-4"/>
    <property type="match status" value="1"/>
</dbReference>
<dbReference type="GO" id="GO:0006886">
    <property type="term" value="P:intracellular protein transport"/>
    <property type="evidence" value="ECO:0007669"/>
    <property type="project" value="TreeGrafter"/>
</dbReference>
<evidence type="ECO:0000256" key="4">
    <source>
        <dbReference type="ARBA" id="ARBA00022927"/>
    </source>
</evidence>
<reference evidence="7" key="1">
    <citation type="submission" date="2022-08" db="EMBL/GenBank/DDBJ databases">
        <authorList>
            <person name="Gutierrez-Valencia J."/>
        </authorList>
    </citation>
    <scope>NUCLEOTIDE SEQUENCE</scope>
</reference>
<dbReference type="GO" id="GO:0030906">
    <property type="term" value="C:retromer, cargo-selective complex"/>
    <property type="evidence" value="ECO:0007669"/>
    <property type="project" value="InterPro"/>
</dbReference>
<comment type="caution">
    <text evidence="7">The sequence shown here is derived from an EMBL/GenBank/DDBJ whole genome shotgun (WGS) entry which is preliminary data.</text>
</comment>
<dbReference type="PANTHER" id="PTHR11099:SF0">
    <property type="entry name" value="VACUOLAR PROTEIN SORTING-ASSOCIATED PROTEIN 35"/>
    <property type="match status" value="1"/>
</dbReference>
<feature type="domain" description="KIB1-4 beta-propeller" evidence="6">
    <location>
        <begin position="636"/>
        <end position="714"/>
    </location>
</feature>
<dbReference type="EMBL" id="CAMGYJ010000008">
    <property type="protein sequence ID" value="CAI0461640.1"/>
    <property type="molecule type" value="Genomic_DNA"/>
</dbReference>
<dbReference type="GO" id="GO:0005829">
    <property type="term" value="C:cytosol"/>
    <property type="evidence" value="ECO:0007669"/>
    <property type="project" value="GOC"/>
</dbReference>
<accession>A0AAV0NTE8</accession>
<comment type="subcellular location">
    <subcellularLocation>
        <location evidence="1">Membrane</location>
        <topology evidence="1">Peripheral membrane protein</topology>
    </subcellularLocation>
</comment>
<evidence type="ECO:0000256" key="1">
    <source>
        <dbReference type="ARBA" id="ARBA00004170"/>
    </source>
</evidence>
<comment type="similarity">
    <text evidence="2">Belongs to the VPS35 family.</text>
</comment>
<name>A0AAV0NTE8_9ROSI</name>
<evidence type="ECO:0000259" key="6">
    <source>
        <dbReference type="Pfam" id="PF03478"/>
    </source>
</evidence>
<proteinExistence type="inferred from homology"/>
<gene>
    <name evidence="7" type="ORF">LITE_LOCUS35029</name>
</gene>
<organism evidence="7 8">
    <name type="scientific">Linum tenue</name>
    <dbReference type="NCBI Taxonomy" id="586396"/>
    <lineage>
        <taxon>Eukaryota</taxon>
        <taxon>Viridiplantae</taxon>
        <taxon>Streptophyta</taxon>
        <taxon>Embryophyta</taxon>
        <taxon>Tracheophyta</taxon>
        <taxon>Spermatophyta</taxon>
        <taxon>Magnoliopsida</taxon>
        <taxon>eudicotyledons</taxon>
        <taxon>Gunneridae</taxon>
        <taxon>Pentapetalae</taxon>
        <taxon>rosids</taxon>
        <taxon>fabids</taxon>
        <taxon>Malpighiales</taxon>
        <taxon>Linaceae</taxon>
        <taxon>Linum</taxon>
    </lineage>
</organism>
<evidence type="ECO:0000256" key="2">
    <source>
        <dbReference type="ARBA" id="ARBA00006536"/>
    </source>
</evidence>
<keyword evidence="3" id="KW-0813">Transport</keyword>